<proteinExistence type="predicted"/>
<evidence type="ECO:0000256" key="1">
    <source>
        <dbReference type="SAM" id="MobiDB-lite"/>
    </source>
</evidence>
<sequence length="122" mass="13532">MLSPVSPASTGYSHGKPAGSQPSGQSFSDVLAQANLPGKDLYENRQPESSPPEPSSHEKLLAELAEYMKKTPIEHLRDQILKAMDLTEADLEKMDAKDRQSIEDEIARRIRGKIEEQARTES</sequence>
<gene>
    <name evidence="2" type="ORF">LHGZ1_1603</name>
</gene>
<dbReference type="RefSeq" id="WP_088860735.1">
    <property type="nucleotide sequence ID" value="NZ_CP022115.1"/>
</dbReference>
<dbReference type="Proteomes" id="UP000197424">
    <property type="component" value="Chromosome"/>
</dbReference>
<organism evidence="2 3">
    <name type="scientific">Laribacter hongkongensis</name>
    <dbReference type="NCBI Taxonomy" id="168471"/>
    <lineage>
        <taxon>Bacteria</taxon>
        <taxon>Pseudomonadati</taxon>
        <taxon>Pseudomonadota</taxon>
        <taxon>Betaproteobacteria</taxon>
        <taxon>Neisseriales</taxon>
        <taxon>Aquaspirillaceae</taxon>
        <taxon>Laribacter</taxon>
    </lineage>
</organism>
<reference evidence="3" key="1">
    <citation type="submission" date="2017-06" db="EMBL/GenBank/DDBJ databases">
        <title>Whole genome sequence of Laribacter hongkongensis LHGZ1.</title>
        <authorList>
            <person name="Chen D."/>
            <person name="Wu H."/>
            <person name="Chen J."/>
        </authorList>
    </citation>
    <scope>NUCLEOTIDE SEQUENCE [LARGE SCALE GENOMIC DNA]</scope>
    <source>
        <strain evidence="3">LHGZ1</strain>
    </source>
</reference>
<feature type="compositionally biased region" description="Polar residues" evidence="1">
    <location>
        <begin position="1"/>
        <end position="12"/>
    </location>
</feature>
<protein>
    <submittedName>
        <fullName evidence="2">Uncharacterized protein</fullName>
    </submittedName>
</protein>
<evidence type="ECO:0000313" key="2">
    <source>
        <dbReference type="EMBL" id="ASJ24434.1"/>
    </source>
</evidence>
<dbReference type="OrthoDB" id="8641953at2"/>
<accession>A0A248LIZ3</accession>
<evidence type="ECO:0000313" key="3">
    <source>
        <dbReference type="Proteomes" id="UP000197424"/>
    </source>
</evidence>
<dbReference type="EMBL" id="CP022115">
    <property type="protein sequence ID" value="ASJ24434.1"/>
    <property type="molecule type" value="Genomic_DNA"/>
</dbReference>
<dbReference type="AlphaFoldDB" id="A0A248LIZ3"/>
<feature type="region of interest" description="Disordered" evidence="1">
    <location>
        <begin position="1"/>
        <end position="57"/>
    </location>
</feature>
<name>A0A248LIZ3_9NEIS</name>